<dbReference type="InterPro" id="IPR000073">
    <property type="entry name" value="AB_hydrolase_1"/>
</dbReference>
<dbReference type="PANTHER" id="PTHR43798">
    <property type="entry name" value="MONOACYLGLYCEROL LIPASE"/>
    <property type="match status" value="1"/>
</dbReference>
<dbReference type="GO" id="GO:0016787">
    <property type="term" value="F:hydrolase activity"/>
    <property type="evidence" value="ECO:0007669"/>
    <property type="project" value="UniProtKB-KW"/>
</dbReference>
<sequence length="266" mass="29371">MFVKEEGSRDSPMLVLIHGGGVSGWMWGRQVDYFQNCYRVVPDLPGHGKSRDIPFQSINDTARQIIEIIQNKRNGREVTLAGFSLGAQIAFEVLSLQPEIADYAVINSALVIPMKSIRPFLRPMTKLSMPLAKNRRFAKLQAKALYVGEEQFEAYYKESSSMSTDTLLRILEENMSYRIPPGFGQSHAKILILAGGREKKAILQSAAALAESNDYCAAYTVPGIGHGISLAAPGLFNQILEAWMTDTDLPEGARPLNGQRGARSDH</sequence>
<evidence type="ECO:0000313" key="2">
    <source>
        <dbReference type="EMBL" id="MFD0869326.1"/>
    </source>
</evidence>
<dbReference type="EMBL" id="JBHTIU010000028">
    <property type="protein sequence ID" value="MFD0869326.1"/>
    <property type="molecule type" value="Genomic_DNA"/>
</dbReference>
<keyword evidence="2" id="KW-0378">Hydrolase</keyword>
<dbReference type="SUPFAM" id="SSF53474">
    <property type="entry name" value="alpha/beta-Hydrolases"/>
    <property type="match status" value="1"/>
</dbReference>
<organism evidence="2 3">
    <name type="scientific">Paenibacillus residui</name>
    <dbReference type="NCBI Taxonomy" id="629724"/>
    <lineage>
        <taxon>Bacteria</taxon>
        <taxon>Bacillati</taxon>
        <taxon>Bacillota</taxon>
        <taxon>Bacilli</taxon>
        <taxon>Bacillales</taxon>
        <taxon>Paenibacillaceae</taxon>
        <taxon>Paenibacillus</taxon>
    </lineage>
</organism>
<keyword evidence="3" id="KW-1185">Reference proteome</keyword>
<protein>
    <submittedName>
        <fullName evidence="2">Alpha/beta fold hydrolase</fullName>
    </submittedName>
</protein>
<evidence type="ECO:0000313" key="3">
    <source>
        <dbReference type="Proteomes" id="UP001597120"/>
    </source>
</evidence>
<accession>A0ABW3D7N4</accession>
<dbReference type="RefSeq" id="WP_379287631.1">
    <property type="nucleotide sequence ID" value="NZ_JBHTIU010000028.1"/>
</dbReference>
<evidence type="ECO:0000259" key="1">
    <source>
        <dbReference type="Pfam" id="PF12697"/>
    </source>
</evidence>
<feature type="domain" description="AB hydrolase-1" evidence="1">
    <location>
        <begin position="14"/>
        <end position="236"/>
    </location>
</feature>
<name>A0ABW3D7N4_9BACL</name>
<dbReference type="Pfam" id="PF12697">
    <property type="entry name" value="Abhydrolase_6"/>
    <property type="match status" value="1"/>
</dbReference>
<comment type="caution">
    <text evidence="2">The sequence shown here is derived from an EMBL/GenBank/DDBJ whole genome shotgun (WGS) entry which is preliminary data.</text>
</comment>
<dbReference type="Proteomes" id="UP001597120">
    <property type="component" value="Unassembled WGS sequence"/>
</dbReference>
<dbReference type="InterPro" id="IPR050266">
    <property type="entry name" value="AB_hydrolase_sf"/>
</dbReference>
<gene>
    <name evidence="2" type="ORF">ACFQ03_09190</name>
</gene>
<reference evidence="3" key="1">
    <citation type="journal article" date="2019" name="Int. J. Syst. Evol. Microbiol.">
        <title>The Global Catalogue of Microorganisms (GCM) 10K type strain sequencing project: providing services to taxonomists for standard genome sequencing and annotation.</title>
        <authorList>
            <consortium name="The Broad Institute Genomics Platform"/>
            <consortium name="The Broad Institute Genome Sequencing Center for Infectious Disease"/>
            <person name="Wu L."/>
            <person name="Ma J."/>
        </authorList>
    </citation>
    <scope>NUCLEOTIDE SEQUENCE [LARGE SCALE GENOMIC DNA]</scope>
    <source>
        <strain evidence="3">CCUG 57263</strain>
    </source>
</reference>
<proteinExistence type="predicted"/>
<dbReference type="Gene3D" id="3.40.50.1820">
    <property type="entry name" value="alpha/beta hydrolase"/>
    <property type="match status" value="1"/>
</dbReference>
<dbReference type="InterPro" id="IPR029058">
    <property type="entry name" value="AB_hydrolase_fold"/>
</dbReference>